<evidence type="ECO:0000313" key="2">
    <source>
        <dbReference type="Proteomes" id="UP000299102"/>
    </source>
</evidence>
<sequence length="216" mass="24167">MRLLDRHPGILRRDILQDSGCGMEGEGRRKIVRKKLLAKCHHCDGRLKNTTQYILETRPPCLGSAARGPDGRGRDVLLLSIIEERMIANDDSWKAAQEKCVCALSSPKTYARIPVAPGQGYEKDAMEFYSVGVRHNSVDLPQVSVANRRRARSARSRLAGSAAPAAVTAPPPLPRIVFCRRSSARMCRFVASRLIIDIPPLYWQSFRCTIFINVRL</sequence>
<protein>
    <submittedName>
        <fullName evidence="1">Uncharacterized protein</fullName>
    </submittedName>
</protein>
<name>A0A4C1VYU6_EUMVA</name>
<gene>
    <name evidence="1" type="ORF">EVAR_30449_1</name>
</gene>
<keyword evidence="2" id="KW-1185">Reference proteome</keyword>
<dbReference type="AlphaFoldDB" id="A0A4C1VYU6"/>
<comment type="caution">
    <text evidence="1">The sequence shown here is derived from an EMBL/GenBank/DDBJ whole genome shotgun (WGS) entry which is preliminary data.</text>
</comment>
<proteinExistence type="predicted"/>
<dbReference type="EMBL" id="BGZK01000437">
    <property type="protein sequence ID" value="GBP43492.1"/>
    <property type="molecule type" value="Genomic_DNA"/>
</dbReference>
<organism evidence="1 2">
    <name type="scientific">Eumeta variegata</name>
    <name type="common">Bagworm moth</name>
    <name type="synonym">Eumeta japonica</name>
    <dbReference type="NCBI Taxonomy" id="151549"/>
    <lineage>
        <taxon>Eukaryota</taxon>
        <taxon>Metazoa</taxon>
        <taxon>Ecdysozoa</taxon>
        <taxon>Arthropoda</taxon>
        <taxon>Hexapoda</taxon>
        <taxon>Insecta</taxon>
        <taxon>Pterygota</taxon>
        <taxon>Neoptera</taxon>
        <taxon>Endopterygota</taxon>
        <taxon>Lepidoptera</taxon>
        <taxon>Glossata</taxon>
        <taxon>Ditrysia</taxon>
        <taxon>Tineoidea</taxon>
        <taxon>Psychidae</taxon>
        <taxon>Oiketicinae</taxon>
        <taxon>Eumeta</taxon>
    </lineage>
</organism>
<reference evidence="1 2" key="1">
    <citation type="journal article" date="2019" name="Commun. Biol.">
        <title>The bagworm genome reveals a unique fibroin gene that provides high tensile strength.</title>
        <authorList>
            <person name="Kono N."/>
            <person name="Nakamura H."/>
            <person name="Ohtoshi R."/>
            <person name="Tomita M."/>
            <person name="Numata K."/>
            <person name="Arakawa K."/>
        </authorList>
    </citation>
    <scope>NUCLEOTIDE SEQUENCE [LARGE SCALE GENOMIC DNA]</scope>
</reference>
<accession>A0A4C1VYU6</accession>
<dbReference type="Proteomes" id="UP000299102">
    <property type="component" value="Unassembled WGS sequence"/>
</dbReference>
<evidence type="ECO:0000313" key="1">
    <source>
        <dbReference type="EMBL" id="GBP43492.1"/>
    </source>
</evidence>